<gene>
    <name evidence="9" type="primary">dnaE2</name>
    <name evidence="12" type="ORF">J5Y09_10535</name>
</gene>
<evidence type="ECO:0000313" key="12">
    <source>
        <dbReference type="EMBL" id="MBP0464350.1"/>
    </source>
</evidence>
<dbReference type="Pfam" id="PF14579">
    <property type="entry name" value="HHH_6"/>
    <property type="match status" value="1"/>
</dbReference>
<evidence type="ECO:0000256" key="5">
    <source>
        <dbReference type="ARBA" id="ARBA00022763"/>
    </source>
</evidence>
<dbReference type="InterPro" id="IPR003141">
    <property type="entry name" value="Pol/His_phosphatase_N"/>
</dbReference>
<evidence type="ECO:0000256" key="3">
    <source>
        <dbReference type="ARBA" id="ARBA00022695"/>
    </source>
</evidence>
<evidence type="ECO:0000256" key="4">
    <source>
        <dbReference type="ARBA" id="ARBA00022705"/>
    </source>
</evidence>
<dbReference type="PANTHER" id="PTHR32294">
    <property type="entry name" value="DNA POLYMERASE III SUBUNIT ALPHA"/>
    <property type="match status" value="1"/>
</dbReference>
<feature type="domain" description="Polymerase/histidinol phosphatase N-terminal" evidence="11">
    <location>
        <begin position="52"/>
        <end position="119"/>
    </location>
</feature>
<evidence type="ECO:0000256" key="2">
    <source>
        <dbReference type="ARBA" id="ARBA00022679"/>
    </source>
</evidence>
<organism evidence="12 13">
    <name type="scientific">Roseomonas nitratireducens</name>
    <dbReference type="NCBI Taxonomy" id="2820810"/>
    <lineage>
        <taxon>Bacteria</taxon>
        <taxon>Pseudomonadati</taxon>
        <taxon>Pseudomonadota</taxon>
        <taxon>Alphaproteobacteria</taxon>
        <taxon>Acetobacterales</taxon>
        <taxon>Roseomonadaceae</taxon>
        <taxon>Roseomonas</taxon>
    </lineage>
</organism>
<dbReference type="GO" id="GO:0003887">
    <property type="term" value="F:DNA-directed DNA polymerase activity"/>
    <property type="evidence" value="ECO:0007669"/>
    <property type="project" value="UniProtKB-EC"/>
</dbReference>
<evidence type="ECO:0000256" key="1">
    <source>
        <dbReference type="ARBA" id="ARBA00022490"/>
    </source>
</evidence>
<dbReference type="PANTHER" id="PTHR32294:SF4">
    <property type="entry name" value="ERROR-PRONE DNA POLYMERASE"/>
    <property type="match status" value="1"/>
</dbReference>
<dbReference type="InterPro" id="IPR023073">
    <property type="entry name" value="DnaE2"/>
</dbReference>
<keyword evidence="13" id="KW-1185">Reference proteome</keyword>
<dbReference type="InterPro" id="IPR040982">
    <property type="entry name" value="DNA_pol3_finger"/>
</dbReference>
<reference evidence="12 13" key="1">
    <citation type="submission" date="2021-03" db="EMBL/GenBank/DDBJ databases">
        <authorList>
            <person name="So Y."/>
        </authorList>
    </citation>
    <scope>NUCLEOTIDE SEQUENCE [LARGE SCALE GENOMIC DNA]</scope>
    <source>
        <strain evidence="12 13">PWR1</strain>
    </source>
</reference>
<dbReference type="NCBIfam" id="NF004225">
    <property type="entry name" value="PRK05672.1"/>
    <property type="match status" value="1"/>
</dbReference>
<dbReference type="EC" id="2.7.7.7" evidence="9"/>
<dbReference type="CDD" id="cd04485">
    <property type="entry name" value="DnaE_OBF"/>
    <property type="match status" value="1"/>
</dbReference>
<evidence type="ECO:0000256" key="10">
    <source>
        <dbReference type="SAM" id="MobiDB-lite"/>
    </source>
</evidence>
<comment type="catalytic activity">
    <reaction evidence="8 9">
        <text>DNA(n) + a 2'-deoxyribonucleoside 5'-triphosphate = DNA(n+1) + diphosphate</text>
        <dbReference type="Rhea" id="RHEA:22508"/>
        <dbReference type="Rhea" id="RHEA-COMP:17339"/>
        <dbReference type="Rhea" id="RHEA-COMP:17340"/>
        <dbReference type="ChEBI" id="CHEBI:33019"/>
        <dbReference type="ChEBI" id="CHEBI:61560"/>
        <dbReference type="ChEBI" id="CHEBI:173112"/>
        <dbReference type="EC" id="2.7.7.7"/>
    </reaction>
</comment>
<comment type="function">
    <text evidence="9">DNA polymerase involved in damage-induced mutagenesis and translesion synthesis (TLS). It is not the major replicative DNA polymerase.</text>
</comment>
<dbReference type="InterPro" id="IPR004805">
    <property type="entry name" value="DnaE2/DnaE/PolC"/>
</dbReference>
<dbReference type="EMBL" id="JAGIYZ010000009">
    <property type="protein sequence ID" value="MBP0464350.1"/>
    <property type="molecule type" value="Genomic_DNA"/>
</dbReference>
<keyword evidence="6 9" id="KW-0239">DNA-directed DNA polymerase</keyword>
<dbReference type="HAMAP" id="MF_01902">
    <property type="entry name" value="DNApol_error_prone"/>
    <property type="match status" value="1"/>
</dbReference>
<keyword evidence="1 9" id="KW-0963">Cytoplasm</keyword>
<comment type="caution">
    <text evidence="12">The sequence shown here is derived from an EMBL/GenBank/DDBJ whole genome shotgun (WGS) entry which is preliminary data.</text>
</comment>
<proteinExistence type="inferred from homology"/>
<protein>
    <recommendedName>
        <fullName evidence="9">Error-prone DNA polymerase</fullName>
        <ecNumber evidence="9">2.7.7.7</ecNumber>
    </recommendedName>
</protein>
<evidence type="ECO:0000259" key="11">
    <source>
        <dbReference type="SMART" id="SM00481"/>
    </source>
</evidence>
<keyword evidence="5 9" id="KW-0227">DNA damage</keyword>
<dbReference type="Gene3D" id="1.10.150.870">
    <property type="match status" value="1"/>
</dbReference>
<dbReference type="InterPro" id="IPR004013">
    <property type="entry name" value="PHP_dom"/>
</dbReference>
<dbReference type="Pfam" id="PF02811">
    <property type="entry name" value="PHP"/>
    <property type="match status" value="1"/>
</dbReference>
<comment type="subcellular location">
    <subcellularLocation>
        <location evidence="9">Cytoplasm</location>
    </subcellularLocation>
</comment>
<keyword evidence="2 9" id="KW-0808">Transferase</keyword>
<dbReference type="Pfam" id="PF07733">
    <property type="entry name" value="DNA_pol3_alpha"/>
    <property type="match status" value="1"/>
</dbReference>
<evidence type="ECO:0000256" key="8">
    <source>
        <dbReference type="ARBA" id="ARBA00049244"/>
    </source>
</evidence>
<dbReference type="InterPro" id="IPR011708">
    <property type="entry name" value="DNA_pol3_alpha_NTPase_dom"/>
</dbReference>
<dbReference type="NCBIfam" id="TIGR00594">
    <property type="entry name" value="polc"/>
    <property type="match status" value="1"/>
</dbReference>
<evidence type="ECO:0000256" key="6">
    <source>
        <dbReference type="ARBA" id="ARBA00022932"/>
    </source>
</evidence>
<evidence type="ECO:0000256" key="9">
    <source>
        <dbReference type="HAMAP-Rule" id="MF_01902"/>
    </source>
</evidence>
<dbReference type="SUPFAM" id="SSF89550">
    <property type="entry name" value="PHP domain-like"/>
    <property type="match status" value="1"/>
</dbReference>
<name>A0ABS4ASK7_9PROT</name>
<keyword evidence="7 9" id="KW-0234">DNA repair</keyword>
<accession>A0ABS4ASK7</accession>
<evidence type="ECO:0000256" key="7">
    <source>
        <dbReference type="ARBA" id="ARBA00023204"/>
    </source>
</evidence>
<dbReference type="Pfam" id="PF17657">
    <property type="entry name" value="DNA_pol3_finger"/>
    <property type="match status" value="1"/>
</dbReference>
<dbReference type="InterPro" id="IPR016195">
    <property type="entry name" value="Pol/histidinol_Pase-like"/>
</dbReference>
<comment type="similarity">
    <text evidence="9">Belongs to the DNA polymerase type-C family. DnaE2 subfamily.</text>
</comment>
<dbReference type="CDD" id="cd07434">
    <property type="entry name" value="PHP_PolIIIA_DnaE2"/>
    <property type="match status" value="1"/>
</dbReference>
<sequence>MVARPDGAKAARLLPGGTGLGRAALGLPGRVGGTGGGAALGAARAPAVTGYAELGATTNFSFLEGASHPHEIVRMAKALGHAAVGVADRNSFAGVVRAHVAAKAEGLRFLPGVRLTLEDGSDYLAWPSDRAAWGRLTRMLSEARLAAPKGECRIGRDALVAGAKGSALARVAPERPGADFGEGLRRDRAALQRDLVLPLFLAVAHRHGGDDRRRLDALAGLGLPLLAAGAVRFHVPTRRRLADVLAAIRLGTTVDTLGFAALPNAEAHLKPEAEMRRLFAGHEEAVDNTLRVVGACAFSLDQLRYEYPEEILEPGLTAQETLEKRVAEALARRWPDGPSAKLRRLIAHEMVLIRELGYAPYFLTVDEIVRFARSKGILCQGRGSAANSAICYVLGITAADVDTHDLLFERFISAARDEPPDIDVDFEHERREEVIQHIYERYGRRRAAICATLIRYRPRSAIREVGKALGLTEDVTAGLARASWSPRGDRDMADVAAERGLDAEGDPRLALAIELADEIQDFPRHLATHVGGFVITKGPLVEHAVVTRAAMEDRTTLEWDKDDIEALRILKVDVLGLGMLSCLRRAFDLIGMHHGRRPALEDLQPEDPRVYAMLRKADAIGVFQVESRAQMNMLPRLRPKTFYDLVVQVAIVRPGPIQGDMVHPYLRRRSGEETVELPGPSPEHGPPDELAQVLRHTFGVPLFQEQAMRIAIVAAKFSPTEADALRRAMATFRAEGKVMQFREKFVGGMTRRGYTQDFAERCFHQIEGFGTYGFPESHAMSFALLVYASAWVKCHHPAVFAAALLNSQPMGFYAPAQIVRDAKAHRVAVRAADVTASDWDCTLEPDPRSAEGLALRLGLRLVSGLGEEAGRRIEAARAEAPFASLADLAQRARLDRAALEALAKADAFRGLGRDRREALWDAAALSTPAPPLAAAEGREAAPRLPRATAGEQTVLDYAGTGLTLRAHPMALLRPRLDDMGLADTRALARAPQGRRLRLPGLVLVRQRPGSAKGVVFFTVEDEHGIANLVMYPDIAERFRAAVVSARLIVAEGRVERHEKSEVPIIHLLVARVADRSDLLDGLHLMEEARWEGAMARADEVRRPNPRDDPRTRVRMPASRDFH</sequence>
<dbReference type="InterPro" id="IPR029460">
    <property type="entry name" value="DNAPol_HHH"/>
</dbReference>
<dbReference type="Gene3D" id="3.20.20.140">
    <property type="entry name" value="Metal-dependent hydrolases"/>
    <property type="match status" value="1"/>
</dbReference>
<dbReference type="Proteomes" id="UP000680815">
    <property type="component" value="Unassembled WGS sequence"/>
</dbReference>
<dbReference type="SMART" id="SM00481">
    <property type="entry name" value="POLIIIAc"/>
    <property type="match status" value="1"/>
</dbReference>
<keyword evidence="3 9" id="KW-0548">Nucleotidyltransferase</keyword>
<feature type="region of interest" description="Disordered" evidence="10">
    <location>
        <begin position="1098"/>
        <end position="1122"/>
    </location>
</feature>
<keyword evidence="4 9" id="KW-0235">DNA replication</keyword>
<evidence type="ECO:0000313" key="13">
    <source>
        <dbReference type="Proteomes" id="UP000680815"/>
    </source>
</evidence>